<name>A0ABR7N118_9FIRM</name>
<gene>
    <name evidence="2" type="ORF">H8704_06765</name>
</gene>
<dbReference type="InterPro" id="IPR025736">
    <property type="entry name" value="PucR_C-HTH_dom"/>
</dbReference>
<accession>A0ABR7N118</accession>
<dbReference type="InterPro" id="IPR042070">
    <property type="entry name" value="PucR_C-HTH_sf"/>
</dbReference>
<proteinExistence type="predicted"/>
<dbReference type="Proteomes" id="UP000606193">
    <property type="component" value="Unassembled WGS sequence"/>
</dbReference>
<dbReference type="Gene3D" id="1.10.10.2840">
    <property type="entry name" value="PucR C-terminal helix-turn-helix domain"/>
    <property type="match status" value="1"/>
</dbReference>
<evidence type="ECO:0000259" key="1">
    <source>
        <dbReference type="Pfam" id="PF13556"/>
    </source>
</evidence>
<sequence>MPHTPVPTLLPEPELFLHRNTVNYRIQKIRSLVSMDTAIQKTRLLLAFYMNDVRPYL</sequence>
<feature type="domain" description="PucR C-terminal helix-turn-helix" evidence="1">
    <location>
        <begin position="14"/>
        <end position="48"/>
    </location>
</feature>
<organism evidence="2 3">
    <name type="scientific">Jutongia huaianensis</name>
    <dbReference type="NCBI Taxonomy" id="2763668"/>
    <lineage>
        <taxon>Bacteria</taxon>
        <taxon>Bacillati</taxon>
        <taxon>Bacillota</taxon>
        <taxon>Clostridia</taxon>
        <taxon>Lachnospirales</taxon>
        <taxon>Lachnospiraceae</taxon>
        <taxon>Jutongia</taxon>
    </lineage>
</organism>
<keyword evidence="3" id="KW-1185">Reference proteome</keyword>
<reference evidence="2 3" key="1">
    <citation type="submission" date="2020-08" db="EMBL/GenBank/DDBJ databases">
        <title>Genome public.</title>
        <authorList>
            <person name="Liu C."/>
            <person name="Sun Q."/>
        </authorList>
    </citation>
    <scope>NUCLEOTIDE SEQUENCE [LARGE SCALE GENOMIC DNA]</scope>
    <source>
        <strain evidence="2 3">NSJ-37</strain>
    </source>
</reference>
<protein>
    <submittedName>
        <fullName evidence="2">Helix-turn-helix domain-containing protein</fullName>
    </submittedName>
</protein>
<dbReference type="EMBL" id="JACRSX010000006">
    <property type="protein sequence ID" value="MBC8562332.1"/>
    <property type="molecule type" value="Genomic_DNA"/>
</dbReference>
<evidence type="ECO:0000313" key="3">
    <source>
        <dbReference type="Proteomes" id="UP000606193"/>
    </source>
</evidence>
<dbReference type="Pfam" id="PF13556">
    <property type="entry name" value="HTH_30"/>
    <property type="match status" value="1"/>
</dbReference>
<dbReference type="RefSeq" id="WP_408611193.1">
    <property type="nucleotide sequence ID" value="NZ_JACRSX010000006.1"/>
</dbReference>
<comment type="caution">
    <text evidence="2">The sequence shown here is derived from an EMBL/GenBank/DDBJ whole genome shotgun (WGS) entry which is preliminary data.</text>
</comment>
<evidence type="ECO:0000313" key="2">
    <source>
        <dbReference type="EMBL" id="MBC8562332.1"/>
    </source>
</evidence>